<dbReference type="KEGG" id="hch:HCH_04286"/>
<proteinExistence type="predicted"/>
<evidence type="ECO:0000259" key="1">
    <source>
        <dbReference type="Pfam" id="PF07791"/>
    </source>
</evidence>
<dbReference type="AlphaFoldDB" id="Q2SED1"/>
<keyword evidence="3" id="KW-1185">Reference proteome</keyword>
<dbReference type="STRING" id="349521.HCH_04286"/>
<dbReference type="InterPro" id="IPR012433">
    <property type="entry name" value="Imm11"/>
</dbReference>
<gene>
    <name evidence="2" type="ordered locus">HCH_04286</name>
</gene>
<accession>Q2SED1</accession>
<organism evidence="2 3">
    <name type="scientific">Hahella chejuensis (strain KCTC 2396)</name>
    <dbReference type="NCBI Taxonomy" id="349521"/>
    <lineage>
        <taxon>Bacteria</taxon>
        <taxon>Pseudomonadati</taxon>
        <taxon>Pseudomonadota</taxon>
        <taxon>Gammaproteobacteria</taxon>
        <taxon>Oceanospirillales</taxon>
        <taxon>Hahellaceae</taxon>
        <taxon>Hahella</taxon>
    </lineage>
</organism>
<dbReference type="EMBL" id="CP000155">
    <property type="protein sequence ID" value="ABC30993.1"/>
    <property type="molecule type" value="Genomic_DNA"/>
</dbReference>
<evidence type="ECO:0000313" key="2">
    <source>
        <dbReference type="EMBL" id="ABC30993.1"/>
    </source>
</evidence>
<name>Q2SED1_HAHCH</name>
<dbReference type="HOGENOM" id="CLU_120443_1_0_6"/>
<feature type="domain" description="Immunity MXAN-0049 protein" evidence="1">
    <location>
        <begin position="97"/>
        <end position="194"/>
    </location>
</feature>
<evidence type="ECO:0000313" key="3">
    <source>
        <dbReference type="Proteomes" id="UP000000238"/>
    </source>
</evidence>
<sequence length="196" mass="22418">MKIMKYYSFSCLGDKSNNDYCFTIDTPEGGIDSYDLIAGFRLSDEYPDGIEDVILRLEDKFPGLELASFIGNANDMLAFNKEAANIIISINQAETEIIPFTLFNPKGRVHSTDYVFVNPVGDWDCVNWKESSCEREDNGDIYSYEKLVFSKEKLQGAPHLFRVRFETNLYLFSEFLANALIEKGHTNLIFEDIEVI</sequence>
<dbReference type="Pfam" id="PF07791">
    <property type="entry name" value="Imm11"/>
    <property type="match status" value="1"/>
</dbReference>
<reference evidence="2 3" key="1">
    <citation type="journal article" date="2005" name="Nucleic Acids Res.">
        <title>Genomic blueprint of Hahella chejuensis, a marine microbe producing an algicidal agent.</title>
        <authorList>
            <person name="Jeong H."/>
            <person name="Yim J.H."/>
            <person name="Lee C."/>
            <person name="Choi S.-H."/>
            <person name="Park Y.K."/>
            <person name="Yoon S.H."/>
            <person name="Hur C.-G."/>
            <person name="Kang H.-Y."/>
            <person name="Kim D."/>
            <person name="Lee H.H."/>
            <person name="Park K.H."/>
            <person name="Park S.-H."/>
            <person name="Park H.-S."/>
            <person name="Lee H.K."/>
            <person name="Oh T.K."/>
            <person name="Kim J.F."/>
        </authorList>
    </citation>
    <scope>NUCLEOTIDE SEQUENCE [LARGE SCALE GENOMIC DNA]</scope>
    <source>
        <strain evidence="2 3">KCTC 2396</strain>
    </source>
</reference>
<protein>
    <recommendedName>
        <fullName evidence="1">Immunity MXAN-0049 protein domain-containing protein</fullName>
    </recommendedName>
</protein>
<dbReference type="Proteomes" id="UP000000238">
    <property type="component" value="Chromosome"/>
</dbReference>